<dbReference type="EMBL" id="VCQV01000030">
    <property type="protein sequence ID" value="TWP34206.1"/>
    <property type="molecule type" value="Genomic_DNA"/>
</dbReference>
<evidence type="ECO:0000313" key="2">
    <source>
        <dbReference type="EMBL" id="TWP34206.1"/>
    </source>
</evidence>
<dbReference type="Proteomes" id="UP000320244">
    <property type="component" value="Unassembled WGS sequence"/>
</dbReference>
<comment type="caution">
    <text evidence="2">The sequence shown here is derived from an EMBL/GenBank/DDBJ whole genome shotgun (WGS) entry which is preliminary data.</text>
</comment>
<sequence length="315" mass="34073">MGDERKGLSRRAVMLAAAAVGLTGCDVRTAFGGGGPRVSRPRTPTSPPPPPPELPRGGRTIFPGHRLFGYCGSPAGKALGQLGIGDLDQEVTTMLQRMPDWAAGEKVLPMMELIATIALAAPGADGRYRGRIAESAIETWLKCARAHRTMLVLNLQPGRATFLDEVTHYERWLREPDVGLALDPEWAVGPEQVPGKVFGHTTGDEINEVAQWLSRVVRQHDLPQKPLIYHILRPSIISDEAALTSHPGIALVKSVDGIGGAADKEQTYREVMRGTPATAHAGFKLFFQEDAAQGPLMTPSQVLALVPRPDYVVYE</sequence>
<dbReference type="AlphaFoldDB" id="A0A563DVH0"/>
<keyword evidence="3" id="KW-1185">Reference proteome</keyword>
<accession>A0A563DVH0</accession>
<reference evidence="2 3" key="2">
    <citation type="submission" date="2019-08" db="EMBL/GenBank/DDBJ databases">
        <title>Jejuicoccus antrihumi gen. nov., sp. nov., a new member of the family Dermacoccaceae isolated from a cave.</title>
        <authorList>
            <person name="Schumann P."/>
            <person name="Kim I.S."/>
        </authorList>
    </citation>
    <scope>NUCLEOTIDE SEQUENCE [LARGE SCALE GENOMIC DNA]</scope>
    <source>
        <strain evidence="2 3">C5-26</strain>
    </source>
</reference>
<feature type="compositionally biased region" description="Pro residues" evidence="1">
    <location>
        <begin position="44"/>
        <end position="54"/>
    </location>
</feature>
<reference evidence="2 3" key="1">
    <citation type="submission" date="2019-05" db="EMBL/GenBank/DDBJ databases">
        <authorList>
            <person name="Lee S.D."/>
        </authorList>
    </citation>
    <scope>NUCLEOTIDE SEQUENCE [LARGE SCALE GENOMIC DNA]</scope>
    <source>
        <strain evidence="2 3">C5-26</strain>
    </source>
</reference>
<protein>
    <recommendedName>
        <fullName evidence="4">Lipoprotein</fullName>
    </recommendedName>
</protein>
<evidence type="ECO:0008006" key="4">
    <source>
        <dbReference type="Google" id="ProtNLM"/>
    </source>
</evidence>
<name>A0A563DVH0_9MICO</name>
<gene>
    <name evidence="2" type="ORF">FGL98_18265</name>
</gene>
<proteinExistence type="predicted"/>
<dbReference type="OrthoDB" id="9812120at2"/>
<evidence type="ECO:0000256" key="1">
    <source>
        <dbReference type="SAM" id="MobiDB-lite"/>
    </source>
</evidence>
<organism evidence="2 3">
    <name type="scientific">Leekyejoonella antrihumi</name>
    <dbReference type="NCBI Taxonomy" id="1660198"/>
    <lineage>
        <taxon>Bacteria</taxon>
        <taxon>Bacillati</taxon>
        <taxon>Actinomycetota</taxon>
        <taxon>Actinomycetes</taxon>
        <taxon>Micrococcales</taxon>
        <taxon>Dermacoccaceae</taxon>
        <taxon>Leekyejoonella</taxon>
    </lineage>
</organism>
<dbReference type="PROSITE" id="PS51257">
    <property type="entry name" value="PROKAR_LIPOPROTEIN"/>
    <property type="match status" value="1"/>
</dbReference>
<evidence type="ECO:0000313" key="3">
    <source>
        <dbReference type="Proteomes" id="UP000320244"/>
    </source>
</evidence>
<feature type="region of interest" description="Disordered" evidence="1">
    <location>
        <begin position="31"/>
        <end position="57"/>
    </location>
</feature>